<organism evidence="1 2">
    <name type="scientific">Brevundimonas nasdae</name>
    <dbReference type="NCBI Taxonomy" id="172043"/>
    <lineage>
        <taxon>Bacteria</taxon>
        <taxon>Pseudomonadati</taxon>
        <taxon>Pseudomonadota</taxon>
        <taxon>Alphaproteobacteria</taxon>
        <taxon>Caulobacterales</taxon>
        <taxon>Caulobacteraceae</taxon>
        <taxon>Brevundimonas</taxon>
    </lineage>
</organism>
<reference evidence="1" key="1">
    <citation type="submission" date="2023-03" db="EMBL/GenBank/DDBJ databases">
        <title>Genome sequence of Brevundimonas nasdae SJTX8.</title>
        <authorList>
            <person name="Liang R."/>
        </authorList>
    </citation>
    <scope>NUCLEOTIDE SEQUENCE</scope>
    <source>
        <strain evidence="1">X8</strain>
    </source>
</reference>
<proteinExistence type="predicted"/>
<accession>A0ACD4VKB8</accession>
<evidence type="ECO:0000313" key="1">
    <source>
        <dbReference type="EMBL" id="WOB78342.1"/>
    </source>
</evidence>
<sequence length="218" mass="24906">MMDFDVGYDGRYDRYEARIRAFPKKIHEALQTFHGQRRLLLGLENKGHVAADHVEIVVKVSHGRLYHRLQVRDVLPPEPPERRPSGVIFNVPHVLDRLPARPSRIDVAFDEDTDGAAEIRFSCEDFRHGRLWEGELFVEPDLNAASPVRIEVRVTAANLTGDERAALMLPFAVENRKVEDLLDTSAMALKKSSPHASWIRGLDKDEFDDRVDVGDRDY</sequence>
<keyword evidence="2" id="KW-1185">Reference proteome</keyword>
<evidence type="ECO:0000313" key="2">
    <source>
        <dbReference type="Proteomes" id="UP001302493"/>
    </source>
</evidence>
<name>A0ACD4VKB8_9CAUL</name>
<gene>
    <name evidence="1" type="ORF">PZA08_13680</name>
</gene>
<dbReference type="EMBL" id="CP119180">
    <property type="protein sequence ID" value="WOB78342.1"/>
    <property type="molecule type" value="Genomic_DNA"/>
</dbReference>
<protein>
    <submittedName>
        <fullName evidence="1">Uncharacterized protein</fullName>
    </submittedName>
</protein>
<dbReference type="Proteomes" id="UP001302493">
    <property type="component" value="Chromosome"/>
</dbReference>